<reference evidence="1" key="1">
    <citation type="submission" date="2014-12" db="EMBL/GenBank/DDBJ databases">
        <title>Insight into the proteome of Arion vulgaris.</title>
        <authorList>
            <person name="Aradska J."/>
            <person name="Bulat T."/>
            <person name="Smidak R."/>
            <person name="Sarate P."/>
            <person name="Gangsoo J."/>
            <person name="Sialana F."/>
            <person name="Bilban M."/>
            <person name="Lubec G."/>
        </authorList>
    </citation>
    <scope>NUCLEOTIDE SEQUENCE</scope>
    <source>
        <tissue evidence="1">Skin</tissue>
    </source>
</reference>
<name>A0A0B6XUV4_9EUPU</name>
<feature type="non-terminal residue" evidence="1">
    <location>
        <position position="1"/>
    </location>
</feature>
<evidence type="ECO:0000313" key="1">
    <source>
        <dbReference type="EMBL" id="CEK47689.1"/>
    </source>
</evidence>
<dbReference type="AlphaFoldDB" id="A0A0B6XUV4"/>
<sequence length="114" mass="12643">RLPGAQLHVSSPFSDQLLIPETSTIHSVNDTIAAATTQLSHPQQQSEQLDEKLELRQRPPSTNPFDIDFQPLESDTFDYDLRLQSAHTNPFIEQASSASGDLFLFPSSMNNSST</sequence>
<organism evidence="1">
    <name type="scientific">Arion vulgaris</name>
    <dbReference type="NCBI Taxonomy" id="1028688"/>
    <lineage>
        <taxon>Eukaryota</taxon>
        <taxon>Metazoa</taxon>
        <taxon>Spiralia</taxon>
        <taxon>Lophotrochozoa</taxon>
        <taxon>Mollusca</taxon>
        <taxon>Gastropoda</taxon>
        <taxon>Heterobranchia</taxon>
        <taxon>Euthyneura</taxon>
        <taxon>Panpulmonata</taxon>
        <taxon>Eupulmonata</taxon>
        <taxon>Stylommatophora</taxon>
        <taxon>Helicina</taxon>
        <taxon>Arionoidea</taxon>
        <taxon>Arionidae</taxon>
        <taxon>Arion</taxon>
    </lineage>
</organism>
<proteinExistence type="predicted"/>
<gene>
    <name evidence="1" type="primary">ORF1959</name>
</gene>
<dbReference type="EMBL" id="HACG01000824">
    <property type="protein sequence ID" value="CEK47689.1"/>
    <property type="molecule type" value="Transcribed_RNA"/>
</dbReference>
<protein>
    <submittedName>
        <fullName evidence="1">Uncharacterized protein</fullName>
    </submittedName>
</protein>
<accession>A0A0B6XUV4</accession>